<feature type="signal peptide" evidence="1">
    <location>
        <begin position="1"/>
        <end position="18"/>
    </location>
</feature>
<dbReference type="GO" id="GO:0005975">
    <property type="term" value="P:carbohydrate metabolic process"/>
    <property type="evidence" value="ECO:0007669"/>
    <property type="project" value="InterPro"/>
</dbReference>
<dbReference type="EMBL" id="CADCVN010001155">
    <property type="protein sequence ID" value="CAA9521316.1"/>
    <property type="molecule type" value="Genomic_DNA"/>
</dbReference>
<dbReference type="SUPFAM" id="SSF48208">
    <property type="entry name" value="Six-hairpin glycosidases"/>
    <property type="match status" value="1"/>
</dbReference>
<protein>
    <submittedName>
        <fullName evidence="2">Uncharacterized protein</fullName>
    </submittedName>
</protein>
<dbReference type="InterPro" id="IPR008928">
    <property type="entry name" value="6-hairpin_glycosidase_sf"/>
</dbReference>
<accession>A0A6J4TG89</accession>
<name>A0A6J4TG89_9BACT</name>
<evidence type="ECO:0000256" key="1">
    <source>
        <dbReference type="SAM" id="SignalP"/>
    </source>
</evidence>
<sequence>MKSFLFPTVVLLSFFSQAQYKVDSMCGSKVNLDKAGKLLARYQPQTPGASYVMSVKLAVDFLKNCPVSVKNGLPLYLTHCSMYRDGKGGFVGSSWPHNPIVVNGGLVQSLAIDWRNFSGDESMIDLARKALDHQIQFGTTPANWAWSNVPYASSDAGSVKYQGASQFDTAVTDENRGRGDGSFVLEADKIGEMGIHYLKFYQITGETKYLDAAIHCADALAKHVRKSGNSANGLDWKKLGITSPWPFRVRAETNDVLEDYTSHVVENLRLLDELIRIKDRIKLPHEKAGAYKNASNVTWDWLYSSEGPIKTAIWKGYFEDIRFDSINLNRVNNSPMEFARYLIKYPEYDKDVATTVPALIWWVKNTFGEKGMNAINEQTGCYLPMGSHTSRYASINALWYEHTGDRWYKEEAYRFFNHASYMAEPDGVVQTGHNWGAEIWFSDGYTDYIRHFMEGLAAVPEWAPAGENHLLKSSSVVQKIKYGPQQISYQTYDTAAKVVLRLVSKPVAIIVGGTALKETKITTAEGWTWRPLATGGVLRIHHKKAGAVSISLASKKASVAKANRSF</sequence>
<dbReference type="AlphaFoldDB" id="A0A6J4TG89"/>
<evidence type="ECO:0000313" key="2">
    <source>
        <dbReference type="EMBL" id="CAA9521316.1"/>
    </source>
</evidence>
<organism evidence="2">
    <name type="scientific">uncultured Segetibacter sp</name>
    <dbReference type="NCBI Taxonomy" id="481133"/>
    <lineage>
        <taxon>Bacteria</taxon>
        <taxon>Pseudomonadati</taxon>
        <taxon>Bacteroidota</taxon>
        <taxon>Chitinophagia</taxon>
        <taxon>Chitinophagales</taxon>
        <taxon>Chitinophagaceae</taxon>
        <taxon>Segetibacter</taxon>
        <taxon>environmental samples</taxon>
    </lineage>
</organism>
<feature type="chain" id="PRO_5026829179" evidence="1">
    <location>
        <begin position="19"/>
        <end position="566"/>
    </location>
</feature>
<proteinExistence type="predicted"/>
<gene>
    <name evidence="2" type="ORF">AVDCRST_MAG96-2945</name>
</gene>
<reference evidence="2" key="1">
    <citation type="submission" date="2020-02" db="EMBL/GenBank/DDBJ databases">
        <authorList>
            <person name="Meier V. D."/>
        </authorList>
    </citation>
    <scope>NUCLEOTIDE SEQUENCE</scope>
    <source>
        <strain evidence="2">AVDCRST_MAG96</strain>
    </source>
</reference>
<keyword evidence="1" id="KW-0732">Signal</keyword>